<feature type="transmembrane region" description="Helical" evidence="1">
    <location>
        <begin position="133"/>
        <end position="159"/>
    </location>
</feature>
<evidence type="ECO:0000256" key="1">
    <source>
        <dbReference type="SAM" id="Phobius"/>
    </source>
</evidence>
<evidence type="ECO:0000313" key="2">
    <source>
        <dbReference type="EMBL" id="MFG6485453.1"/>
    </source>
</evidence>
<dbReference type="Proteomes" id="UP001606134">
    <property type="component" value="Unassembled WGS sequence"/>
</dbReference>
<dbReference type="EMBL" id="JBIGIC010000001">
    <property type="protein sequence ID" value="MFG6485453.1"/>
    <property type="molecule type" value="Genomic_DNA"/>
</dbReference>
<feature type="transmembrane region" description="Helical" evidence="1">
    <location>
        <begin position="28"/>
        <end position="49"/>
    </location>
</feature>
<accession>A0ABW7H6D8</accession>
<keyword evidence="1" id="KW-0472">Membrane</keyword>
<organism evidence="2 3">
    <name type="scientific">Pelomonas candidula</name>
    <dbReference type="NCBI Taxonomy" id="3299025"/>
    <lineage>
        <taxon>Bacteria</taxon>
        <taxon>Pseudomonadati</taxon>
        <taxon>Pseudomonadota</taxon>
        <taxon>Betaproteobacteria</taxon>
        <taxon>Burkholderiales</taxon>
        <taxon>Sphaerotilaceae</taxon>
        <taxon>Roseateles</taxon>
    </lineage>
</organism>
<keyword evidence="1" id="KW-0812">Transmembrane</keyword>
<gene>
    <name evidence="2" type="ORF">ACG04R_02145</name>
</gene>
<proteinExistence type="predicted"/>
<comment type="caution">
    <text evidence="2">The sequence shown here is derived from an EMBL/GenBank/DDBJ whole genome shotgun (WGS) entry which is preliminary data.</text>
</comment>
<protein>
    <submittedName>
        <fullName evidence="2">Uncharacterized protein</fullName>
    </submittedName>
</protein>
<keyword evidence="3" id="KW-1185">Reference proteome</keyword>
<evidence type="ECO:0000313" key="3">
    <source>
        <dbReference type="Proteomes" id="UP001606134"/>
    </source>
</evidence>
<name>A0ABW7H6D8_9BURK</name>
<reference evidence="2 3" key="1">
    <citation type="submission" date="2024-08" db="EMBL/GenBank/DDBJ databases">
        <authorList>
            <person name="Lu H."/>
        </authorList>
    </citation>
    <scope>NUCLEOTIDE SEQUENCE [LARGE SCALE GENOMIC DNA]</scope>
    <source>
        <strain evidence="2 3">BYS78W</strain>
    </source>
</reference>
<sequence length="165" mass="17148">MSQENPYAPPTAAVADIGTATAAPRPPLWNPGAAASWSLLLSPVFGAILHMKNWQAMGEPEKAATSKTWAIATVVLFSISVVLSVALPDSKAVDLLSRLGGFALLIAWYYAIGKSQSPAILARYGDNYPRKGWAKPLGLALAALLAFVVLATLVGFAAATLSGNA</sequence>
<dbReference type="RefSeq" id="WP_394406086.1">
    <property type="nucleotide sequence ID" value="NZ_JBIGIC010000001.1"/>
</dbReference>
<feature type="transmembrane region" description="Helical" evidence="1">
    <location>
        <begin position="69"/>
        <end position="87"/>
    </location>
</feature>
<keyword evidence="1" id="KW-1133">Transmembrane helix</keyword>